<reference evidence="3" key="1">
    <citation type="submission" date="2015-04" db="EMBL/GenBank/DDBJ databases">
        <authorList>
            <person name="Schardt J."/>
            <person name="Mueller-Herbst S."/>
            <person name="Scherer S."/>
            <person name="Huptas C."/>
        </authorList>
    </citation>
    <scope>NUCLEOTIDE SEQUENCE [LARGE SCALE GENOMIC DNA]</scope>
    <source>
        <strain evidence="3">Kiel-L1</strain>
    </source>
</reference>
<name>A0A3D8TPN6_9LIST</name>
<organism evidence="2 3">
    <name type="scientific">Listeria kieliensis</name>
    <dbReference type="NCBI Taxonomy" id="1621700"/>
    <lineage>
        <taxon>Bacteria</taxon>
        <taxon>Bacillati</taxon>
        <taxon>Bacillota</taxon>
        <taxon>Bacilli</taxon>
        <taxon>Bacillales</taxon>
        <taxon>Listeriaceae</taxon>
        <taxon>Listeria</taxon>
    </lineage>
</organism>
<dbReference type="EMBL" id="LARY01000002">
    <property type="protein sequence ID" value="RDX00564.1"/>
    <property type="molecule type" value="Genomic_DNA"/>
</dbReference>
<feature type="transmembrane region" description="Helical" evidence="1">
    <location>
        <begin position="125"/>
        <end position="149"/>
    </location>
</feature>
<dbReference type="AlphaFoldDB" id="A0A3D8TPN6"/>
<keyword evidence="1" id="KW-0472">Membrane</keyword>
<sequence length="160" mass="18437">MDKQKFLKELDKATSGLPKEEREELLQYYDEYLTSALLEGKSEETIRQEIGSPAQIAGAFIEASSEEEIEKKAYKRMARLGWLKRTSTFLWFAFLACLLLLFFLGGIASIVFLGIDVVLFQQIHVFQIFMALFCAGISYLAFLVLKILYNFYLTRKGRFS</sequence>
<dbReference type="Proteomes" id="UP000257055">
    <property type="component" value="Unassembled WGS sequence"/>
</dbReference>
<proteinExistence type="predicted"/>
<dbReference type="Pfam" id="PF22564">
    <property type="entry name" value="HAAS"/>
    <property type="match status" value="1"/>
</dbReference>
<dbReference type="RefSeq" id="WP_115752800.1">
    <property type="nucleotide sequence ID" value="NZ_LARY01000002.1"/>
</dbReference>
<accession>A0A3D8TPN6</accession>
<evidence type="ECO:0000313" key="3">
    <source>
        <dbReference type="Proteomes" id="UP000257055"/>
    </source>
</evidence>
<keyword evidence="1" id="KW-0812">Transmembrane</keyword>
<keyword evidence="3" id="KW-1185">Reference proteome</keyword>
<feature type="transmembrane region" description="Helical" evidence="1">
    <location>
        <begin position="89"/>
        <end position="113"/>
    </location>
</feature>
<keyword evidence="1" id="KW-1133">Transmembrane helix</keyword>
<protein>
    <recommendedName>
        <fullName evidence="4">DUF1700 domain-containing protein</fullName>
    </recommendedName>
</protein>
<gene>
    <name evidence="2" type="ORF">UR08_06080</name>
</gene>
<comment type="caution">
    <text evidence="2">The sequence shown here is derived from an EMBL/GenBank/DDBJ whole genome shotgun (WGS) entry which is preliminary data.</text>
</comment>
<evidence type="ECO:0000313" key="2">
    <source>
        <dbReference type="EMBL" id="RDX00564.1"/>
    </source>
</evidence>
<evidence type="ECO:0008006" key="4">
    <source>
        <dbReference type="Google" id="ProtNLM"/>
    </source>
</evidence>
<evidence type="ECO:0000256" key="1">
    <source>
        <dbReference type="SAM" id="Phobius"/>
    </source>
</evidence>